<evidence type="ECO:0000313" key="2">
    <source>
        <dbReference type="EMBL" id="POM64540.1"/>
    </source>
</evidence>
<accession>A0A2P4XG60</accession>
<sequence>MTKENEAPASSNQETSPPAGVEVAPEDRKRNWNEDTTMSLVRAWQEVAKGGKTTMYNEPCTMSTRYNKAIEDKMQALREMNRVISDVHANCIQGSAGKAEWFELSRKEKKELRDLHRIKSPNVSATMFSELHRFLNDKADMVPLSSSYSTQPRFAEQSVEVAPGSSDDADCTLANDDNGGESSRDLFNSGRKSSKNRRNDNVWKCKNVVLSIGLGMTLPIHALGFESHTKKLVIKQCGLWLRFHGKR</sequence>
<keyword evidence="3" id="KW-1185">Reference proteome</keyword>
<evidence type="ECO:0000313" key="3">
    <source>
        <dbReference type="Proteomes" id="UP000237271"/>
    </source>
</evidence>
<feature type="region of interest" description="Disordered" evidence="1">
    <location>
        <begin position="161"/>
        <end position="198"/>
    </location>
</feature>
<dbReference type="Proteomes" id="UP000237271">
    <property type="component" value="Unassembled WGS sequence"/>
</dbReference>
<feature type="region of interest" description="Disordered" evidence="1">
    <location>
        <begin position="1"/>
        <end position="35"/>
    </location>
</feature>
<proteinExistence type="predicted"/>
<evidence type="ECO:0000256" key="1">
    <source>
        <dbReference type="SAM" id="MobiDB-lite"/>
    </source>
</evidence>
<gene>
    <name evidence="2" type="ORF">PHPALM_19914</name>
</gene>
<name>A0A2P4XG60_9STRA</name>
<dbReference type="OrthoDB" id="113955at2759"/>
<dbReference type="EMBL" id="NCKW01011082">
    <property type="protein sequence ID" value="POM64540.1"/>
    <property type="molecule type" value="Genomic_DNA"/>
</dbReference>
<organism evidence="2 3">
    <name type="scientific">Phytophthora palmivora</name>
    <dbReference type="NCBI Taxonomy" id="4796"/>
    <lineage>
        <taxon>Eukaryota</taxon>
        <taxon>Sar</taxon>
        <taxon>Stramenopiles</taxon>
        <taxon>Oomycota</taxon>
        <taxon>Peronosporomycetes</taxon>
        <taxon>Peronosporales</taxon>
        <taxon>Peronosporaceae</taxon>
        <taxon>Phytophthora</taxon>
    </lineage>
</organism>
<comment type="caution">
    <text evidence="2">The sequence shown here is derived from an EMBL/GenBank/DDBJ whole genome shotgun (WGS) entry which is preliminary data.</text>
</comment>
<protein>
    <submittedName>
        <fullName evidence="2">Uncharacterized protein</fullName>
    </submittedName>
</protein>
<dbReference type="AlphaFoldDB" id="A0A2P4XG60"/>
<reference evidence="2 3" key="1">
    <citation type="journal article" date="2017" name="Genome Biol. Evol.">
        <title>Phytophthora megakarya and P. palmivora, closely related causal agents of cacao black pod rot, underwent increases in genome sizes and gene numbers by different mechanisms.</title>
        <authorList>
            <person name="Ali S.S."/>
            <person name="Shao J."/>
            <person name="Lary D.J."/>
            <person name="Kronmiller B."/>
            <person name="Shen D."/>
            <person name="Strem M.D."/>
            <person name="Amoako-Attah I."/>
            <person name="Akrofi A.Y."/>
            <person name="Begoude B.A."/>
            <person name="Ten Hoopen G.M."/>
            <person name="Coulibaly K."/>
            <person name="Kebe B.I."/>
            <person name="Melnick R.L."/>
            <person name="Guiltinan M.J."/>
            <person name="Tyler B.M."/>
            <person name="Meinhardt L.W."/>
            <person name="Bailey B.A."/>
        </authorList>
    </citation>
    <scope>NUCLEOTIDE SEQUENCE [LARGE SCALE GENOMIC DNA]</scope>
    <source>
        <strain evidence="3">sbr112.9</strain>
    </source>
</reference>